<keyword evidence="1" id="KW-1133">Transmembrane helix</keyword>
<dbReference type="RefSeq" id="WP_275472942.1">
    <property type="nucleotide sequence ID" value="NZ_CP162940.1"/>
</dbReference>
<accession>A0ABV5AGR2</accession>
<keyword evidence="1" id="KW-0812">Transmembrane</keyword>
<organism evidence="2 3">
    <name type="scientific">Alicyclobacillus fastidiosus</name>
    <dbReference type="NCBI Taxonomy" id="392011"/>
    <lineage>
        <taxon>Bacteria</taxon>
        <taxon>Bacillati</taxon>
        <taxon>Bacillota</taxon>
        <taxon>Bacilli</taxon>
        <taxon>Bacillales</taxon>
        <taxon>Alicyclobacillaceae</taxon>
        <taxon>Alicyclobacillus</taxon>
    </lineage>
</organism>
<evidence type="ECO:0000313" key="2">
    <source>
        <dbReference type="EMBL" id="MFB5191411.1"/>
    </source>
</evidence>
<dbReference type="Proteomes" id="UP001579974">
    <property type="component" value="Unassembled WGS sequence"/>
</dbReference>
<feature type="transmembrane region" description="Helical" evidence="1">
    <location>
        <begin position="89"/>
        <end position="112"/>
    </location>
</feature>
<feature type="transmembrane region" description="Helical" evidence="1">
    <location>
        <begin position="59"/>
        <end position="77"/>
    </location>
</feature>
<name>A0ABV5AGR2_9BACL</name>
<evidence type="ECO:0008006" key="4">
    <source>
        <dbReference type="Google" id="ProtNLM"/>
    </source>
</evidence>
<dbReference type="EMBL" id="JBDXSU010000011">
    <property type="protein sequence ID" value="MFB5191411.1"/>
    <property type="molecule type" value="Genomic_DNA"/>
</dbReference>
<reference evidence="2 3" key="1">
    <citation type="journal article" date="2024" name="Int. J. Mol. Sci.">
        <title>Exploration of Alicyclobacillus spp. Genome in Search of Antibiotic Resistance.</title>
        <authorList>
            <person name="Bucka-Kolendo J."/>
            <person name="Kiousi D.E."/>
            <person name="Dekowska A."/>
            <person name="Mikolajczuk-Szczyrba A."/>
            <person name="Karadedos D.M."/>
            <person name="Michael P."/>
            <person name="Galanis A."/>
            <person name="Sokolowska B."/>
        </authorList>
    </citation>
    <scope>NUCLEOTIDE SEQUENCE [LARGE SCALE GENOMIC DNA]</scope>
    <source>
        <strain evidence="2 3">KKP 3000</strain>
    </source>
</reference>
<feature type="transmembrane region" description="Helical" evidence="1">
    <location>
        <begin position="36"/>
        <end position="53"/>
    </location>
</feature>
<keyword evidence="1" id="KW-0472">Membrane</keyword>
<proteinExistence type="predicted"/>
<sequence length="134" mass="15648">MVVFNVICWLLSIAIYVATALAHYQLCKRAGVKHRWMVWVPVLYIFPILWTIQKSGWNVLFLLIPVANIVFAIIWHVKYLHAFGRSGHWLWFILLPGIGPVIIVIVLVQTAYSRKTIYRLRPAGVEPDFDSFRW</sequence>
<keyword evidence="3" id="KW-1185">Reference proteome</keyword>
<comment type="caution">
    <text evidence="2">The sequence shown here is derived from an EMBL/GenBank/DDBJ whole genome shotgun (WGS) entry which is preliminary data.</text>
</comment>
<evidence type="ECO:0000313" key="3">
    <source>
        <dbReference type="Proteomes" id="UP001579974"/>
    </source>
</evidence>
<feature type="transmembrane region" description="Helical" evidence="1">
    <location>
        <begin position="6"/>
        <end position="24"/>
    </location>
</feature>
<evidence type="ECO:0000256" key="1">
    <source>
        <dbReference type="SAM" id="Phobius"/>
    </source>
</evidence>
<gene>
    <name evidence="2" type="ORF">KKP3000_000184</name>
</gene>
<protein>
    <recommendedName>
        <fullName evidence="4">DUF805 domain-containing protein</fullName>
    </recommendedName>
</protein>